<dbReference type="Proteomes" id="UP000269019">
    <property type="component" value="Chromosome"/>
</dbReference>
<accession>A0A3G6J4J1</accession>
<evidence type="ECO:0000313" key="2">
    <source>
        <dbReference type="EMBL" id="AZA12947.1"/>
    </source>
</evidence>
<dbReference type="AlphaFoldDB" id="A0A3G6J4J1"/>
<keyword evidence="3" id="KW-1185">Reference proteome</keyword>
<dbReference type="GO" id="GO:0004176">
    <property type="term" value="F:ATP-dependent peptidase activity"/>
    <property type="evidence" value="ECO:0007669"/>
    <property type="project" value="InterPro"/>
</dbReference>
<gene>
    <name evidence="2" type="primary">lon</name>
    <name evidence="2" type="ORF">CCHOA_02650</name>
</gene>
<evidence type="ECO:0000259" key="1">
    <source>
        <dbReference type="PROSITE" id="PS50106"/>
    </source>
</evidence>
<organism evidence="2 3">
    <name type="scientific">Corynebacterium choanae</name>
    <dbReference type="NCBI Taxonomy" id="1862358"/>
    <lineage>
        <taxon>Bacteria</taxon>
        <taxon>Bacillati</taxon>
        <taxon>Actinomycetota</taxon>
        <taxon>Actinomycetes</taxon>
        <taxon>Mycobacteriales</taxon>
        <taxon>Corynebacteriaceae</taxon>
        <taxon>Corynebacterium</taxon>
    </lineage>
</organism>
<keyword evidence="2" id="KW-0378">Hydrolase</keyword>
<evidence type="ECO:0000313" key="3">
    <source>
        <dbReference type="Proteomes" id="UP000269019"/>
    </source>
</evidence>
<dbReference type="EMBL" id="CP033896">
    <property type="protein sequence ID" value="AZA12947.1"/>
    <property type="molecule type" value="Genomic_DNA"/>
</dbReference>
<dbReference type="Gene3D" id="3.30.230.10">
    <property type="match status" value="1"/>
</dbReference>
<protein>
    <submittedName>
        <fullName evidence="2">Lon protease</fullName>
        <ecNumber evidence="2">3.4.21.53</ecNumber>
    </submittedName>
</protein>
<sequence>MTLPVFPVCCQRTPDCAGTLRRLARRRFVHNCLLAAGKHGGCWQDECLPGEHDASTVFHSGMVVVVNRRLRTLFFGAIPVMVSAALVGADTLPVFGDSLRVPYAAEGPGPVFNTLGDYDGEKIIDISGLPVDPTDGALDMTTVSVAHNMTLPQAFTRMLTTDDTFVPLDVIIPPGQTAEEVQETNEREFSSSESAATMAAFRHLGLPLTTVVEKTVPGSGASGVINPGDEIVAVAGQQVTSPTAVTELVRAQQPGQLLTVTVKRHDTGAVEDVQFTLGKDTNHGDTPLAGMMLVAEPADGARVNYNLSGVGGPSAGLIFSLAVVDKLEPGSLTGGHKIAGTGTMSPDGTVGPIGGIAHKVQAASDAGAELFLSPAENCAEAVSRYDGPMTVVRVSSLEDAIGAIDAFKRGDTLDTCSR</sequence>
<feature type="domain" description="PDZ" evidence="1">
    <location>
        <begin position="186"/>
        <end position="266"/>
    </location>
</feature>
<dbReference type="KEGG" id="ccho:CCHOA_02650"/>
<dbReference type="InterPro" id="IPR027065">
    <property type="entry name" value="Lon_Prtase"/>
</dbReference>
<name>A0A3G6J4J1_9CORY</name>
<proteinExistence type="predicted"/>
<dbReference type="InterPro" id="IPR020568">
    <property type="entry name" value="Ribosomal_Su5_D2-typ_SF"/>
</dbReference>
<reference evidence="2 3" key="1">
    <citation type="submission" date="2018-11" db="EMBL/GenBank/DDBJ databases">
        <authorList>
            <person name="Kleinhagauer T."/>
            <person name="Glaeser S.P."/>
            <person name="Spergser J."/>
            <person name="Ruckert C."/>
            <person name="Kaempfer P."/>
            <person name="Busse H.-J."/>
        </authorList>
    </citation>
    <scope>NUCLEOTIDE SEQUENCE [LARGE SCALE GENOMIC DNA]</scope>
    <source>
        <strain evidence="2 3">200CH</strain>
    </source>
</reference>
<dbReference type="InterPro" id="IPR036034">
    <property type="entry name" value="PDZ_sf"/>
</dbReference>
<dbReference type="EC" id="3.4.21.53" evidence="2"/>
<dbReference type="InterPro" id="IPR014721">
    <property type="entry name" value="Ribsml_uS5_D2-typ_fold_subgr"/>
</dbReference>
<dbReference type="PANTHER" id="PTHR10046">
    <property type="entry name" value="ATP DEPENDENT LON PROTEASE FAMILY MEMBER"/>
    <property type="match status" value="1"/>
</dbReference>
<dbReference type="Gene3D" id="2.30.42.10">
    <property type="match status" value="1"/>
</dbReference>
<dbReference type="Pfam" id="PF05362">
    <property type="entry name" value="Lon_C"/>
    <property type="match status" value="1"/>
</dbReference>
<keyword evidence="2" id="KW-0645">Protease</keyword>
<dbReference type="InterPro" id="IPR001478">
    <property type="entry name" value="PDZ"/>
</dbReference>
<dbReference type="SUPFAM" id="SSF50156">
    <property type="entry name" value="PDZ domain-like"/>
    <property type="match status" value="1"/>
</dbReference>
<dbReference type="PROSITE" id="PS50106">
    <property type="entry name" value="PDZ"/>
    <property type="match status" value="1"/>
</dbReference>
<dbReference type="GO" id="GO:0030163">
    <property type="term" value="P:protein catabolic process"/>
    <property type="evidence" value="ECO:0007669"/>
    <property type="project" value="InterPro"/>
</dbReference>
<dbReference type="GO" id="GO:0006508">
    <property type="term" value="P:proteolysis"/>
    <property type="evidence" value="ECO:0007669"/>
    <property type="project" value="UniProtKB-KW"/>
</dbReference>
<dbReference type="SMART" id="SM00228">
    <property type="entry name" value="PDZ"/>
    <property type="match status" value="1"/>
</dbReference>
<dbReference type="GO" id="GO:0005524">
    <property type="term" value="F:ATP binding"/>
    <property type="evidence" value="ECO:0007669"/>
    <property type="project" value="InterPro"/>
</dbReference>
<dbReference type="GO" id="GO:0004252">
    <property type="term" value="F:serine-type endopeptidase activity"/>
    <property type="evidence" value="ECO:0007669"/>
    <property type="project" value="UniProtKB-EC"/>
</dbReference>
<dbReference type="InterPro" id="IPR008269">
    <property type="entry name" value="Lon_proteolytic"/>
</dbReference>
<dbReference type="SUPFAM" id="SSF54211">
    <property type="entry name" value="Ribosomal protein S5 domain 2-like"/>
    <property type="match status" value="1"/>
</dbReference>